<protein>
    <recommendedName>
        <fullName evidence="6">Secreted protein</fullName>
    </recommendedName>
</protein>
<dbReference type="AlphaFoldDB" id="A0A7W0CHR3"/>
<comment type="caution">
    <text evidence="4">The sequence shown here is derived from an EMBL/GenBank/DDBJ whole genome shotgun (WGS) entry which is preliminary data.</text>
</comment>
<dbReference type="EMBL" id="JACDUR010000002">
    <property type="protein sequence ID" value="MBA2891170.1"/>
    <property type="molecule type" value="Genomic_DNA"/>
</dbReference>
<feature type="transmembrane region" description="Helical" evidence="2">
    <location>
        <begin position="190"/>
        <end position="212"/>
    </location>
</feature>
<gene>
    <name evidence="4" type="ORF">HNR30_002511</name>
</gene>
<feature type="region of interest" description="Disordered" evidence="1">
    <location>
        <begin position="98"/>
        <end position="127"/>
    </location>
</feature>
<keyword evidence="3" id="KW-0732">Signal</keyword>
<evidence type="ECO:0000256" key="3">
    <source>
        <dbReference type="SAM" id="SignalP"/>
    </source>
</evidence>
<organism evidence="4 5">
    <name type="scientific">Nonomuraea soli</name>
    <dbReference type="NCBI Taxonomy" id="1032476"/>
    <lineage>
        <taxon>Bacteria</taxon>
        <taxon>Bacillati</taxon>
        <taxon>Actinomycetota</taxon>
        <taxon>Actinomycetes</taxon>
        <taxon>Streptosporangiales</taxon>
        <taxon>Streptosporangiaceae</taxon>
        <taxon>Nonomuraea</taxon>
    </lineage>
</organism>
<reference evidence="4 5" key="1">
    <citation type="submission" date="2020-07" db="EMBL/GenBank/DDBJ databases">
        <title>Genomic Encyclopedia of Type Strains, Phase IV (KMG-IV): sequencing the most valuable type-strain genomes for metagenomic binning, comparative biology and taxonomic classification.</title>
        <authorList>
            <person name="Goeker M."/>
        </authorList>
    </citation>
    <scope>NUCLEOTIDE SEQUENCE [LARGE SCALE GENOMIC DNA]</scope>
    <source>
        <strain evidence="4 5">DSM 45533</strain>
    </source>
</reference>
<accession>A0A7W0CHR3</accession>
<keyword evidence="5" id="KW-1185">Reference proteome</keyword>
<keyword evidence="2" id="KW-1133">Transmembrane helix</keyword>
<name>A0A7W0CHR3_9ACTN</name>
<evidence type="ECO:0000256" key="1">
    <source>
        <dbReference type="SAM" id="MobiDB-lite"/>
    </source>
</evidence>
<evidence type="ECO:0000256" key="2">
    <source>
        <dbReference type="SAM" id="Phobius"/>
    </source>
</evidence>
<feature type="transmembrane region" description="Helical" evidence="2">
    <location>
        <begin position="161"/>
        <end position="183"/>
    </location>
</feature>
<dbReference type="RefSeq" id="WP_181609915.1">
    <property type="nucleotide sequence ID" value="NZ_BAABAM010000012.1"/>
</dbReference>
<proteinExistence type="predicted"/>
<evidence type="ECO:0008006" key="6">
    <source>
        <dbReference type="Google" id="ProtNLM"/>
    </source>
</evidence>
<keyword evidence="2" id="KW-0472">Membrane</keyword>
<sequence>MRWIRVAVPASGAVLVAGLLAASPAWAHEVGAGQEVRVTQTFGSGEVTLVIGGGAPLRVDARAARPVRVRLSLRSLTDGSVSADSVWAGSLTDGSVTDGSVTDGSVTDGSVTDGSVTMSSPRQGGQTAVLSADHDGPYELGVGVGDEVSVIPIRVAAAGGAWWAMLGDGAVLALGLLLVGGVLAGRMSAALVGAASAAAAVAAVVMLLRPYLPSTSQRPVADPGLPYAQGWVSTLPARPAAGAAFTLTVRLTDGATGRPVDDLAVHHEALAHVVVTSQDGAFFRHVHPLRVAPGVLAVRLSVPRPGRYLVHTEMERRQSGGQLLPGGFDVFGGGSGESSAPPVSGEVVVPRLSPAVPVAGSPVTVDVAVRGPLAPWLGMPGHLIVRSEDGEQLAHVHGTAQGASALRFTFTLPRAGRYLAWVQCLEAGELVTRSFTVEVER</sequence>
<evidence type="ECO:0000313" key="4">
    <source>
        <dbReference type="EMBL" id="MBA2891170.1"/>
    </source>
</evidence>
<evidence type="ECO:0000313" key="5">
    <source>
        <dbReference type="Proteomes" id="UP000530928"/>
    </source>
</evidence>
<feature type="signal peptide" evidence="3">
    <location>
        <begin position="1"/>
        <end position="27"/>
    </location>
</feature>
<dbReference type="Proteomes" id="UP000530928">
    <property type="component" value="Unassembled WGS sequence"/>
</dbReference>
<keyword evidence="2" id="KW-0812">Transmembrane</keyword>
<feature type="chain" id="PRO_5031127042" description="Secreted protein" evidence="3">
    <location>
        <begin position="28"/>
        <end position="441"/>
    </location>
</feature>